<dbReference type="InterPro" id="IPR045263">
    <property type="entry name" value="GLUT"/>
</dbReference>
<dbReference type="EMBL" id="JBICBT010000180">
    <property type="protein sequence ID" value="KAL3121687.1"/>
    <property type="molecule type" value="Genomic_DNA"/>
</dbReference>
<feature type="transmembrane region" description="Helical" evidence="6">
    <location>
        <begin position="469"/>
        <end position="488"/>
    </location>
</feature>
<feature type="transmembrane region" description="Helical" evidence="6">
    <location>
        <begin position="437"/>
        <end position="457"/>
    </location>
</feature>
<dbReference type="PANTHER" id="PTHR23503:SF123">
    <property type="entry name" value="MAJOR FACILITATOR SUPERFAMILY (MFS) PROFILE DOMAIN-CONTAINING PROTEIN"/>
    <property type="match status" value="1"/>
</dbReference>
<name>A0ABD2M2D9_9BILA</name>
<feature type="transmembrane region" description="Helical" evidence="6">
    <location>
        <begin position="413"/>
        <end position="431"/>
    </location>
</feature>
<feature type="transmembrane region" description="Helical" evidence="6">
    <location>
        <begin position="57"/>
        <end position="79"/>
    </location>
</feature>
<evidence type="ECO:0000313" key="8">
    <source>
        <dbReference type="EMBL" id="KAL3121687.1"/>
    </source>
</evidence>
<dbReference type="PROSITE" id="PS50850">
    <property type="entry name" value="MFS"/>
    <property type="match status" value="1"/>
</dbReference>
<evidence type="ECO:0000259" key="7">
    <source>
        <dbReference type="PROSITE" id="PS50850"/>
    </source>
</evidence>
<evidence type="ECO:0000256" key="5">
    <source>
        <dbReference type="ARBA" id="ARBA00023136"/>
    </source>
</evidence>
<accession>A0ABD2M2D9</accession>
<comment type="subcellular location">
    <subcellularLocation>
        <location evidence="1">Membrane</location>
        <topology evidence="1">Multi-pass membrane protein</topology>
    </subcellularLocation>
</comment>
<dbReference type="Gene3D" id="2.10.25.10">
    <property type="entry name" value="Laminin"/>
    <property type="match status" value="1"/>
</dbReference>
<proteinExistence type="predicted"/>
<dbReference type="InterPro" id="IPR005828">
    <property type="entry name" value="MFS_sugar_transport-like"/>
</dbReference>
<evidence type="ECO:0000313" key="9">
    <source>
        <dbReference type="Proteomes" id="UP001620626"/>
    </source>
</evidence>
<feature type="domain" description="Major facilitator superfamily (MFS) profile" evidence="7">
    <location>
        <begin position="6"/>
        <end position="465"/>
    </location>
</feature>
<dbReference type="Pfam" id="PF00083">
    <property type="entry name" value="Sugar_tr"/>
    <property type="match status" value="1"/>
</dbReference>
<keyword evidence="2 6" id="KW-0812">Transmembrane</keyword>
<reference evidence="8 9" key="1">
    <citation type="submission" date="2024-10" db="EMBL/GenBank/DDBJ databases">
        <authorList>
            <person name="Kim D."/>
        </authorList>
    </citation>
    <scope>NUCLEOTIDE SEQUENCE [LARGE SCALE GENOMIC DNA]</scope>
    <source>
        <strain evidence="8">BH-2024</strain>
    </source>
</reference>
<keyword evidence="4 6" id="KW-1133">Transmembrane helix</keyword>
<dbReference type="InterPro" id="IPR036259">
    <property type="entry name" value="MFS_trans_sf"/>
</dbReference>
<dbReference type="SUPFAM" id="SSF103473">
    <property type="entry name" value="MFS general substrate transporter"/>
    <property type="match status" value="1"/>
</dbReference>
<organism evidence="8 9">
    <name type="scientific">Heterodera trifolii</name>
    <dbReference type="NCBI Taxonomy" id="157864"/>
    <lineage>
        <taxon>Eukaryota</taxon>
        <taxon>Metazoa</taxon>
        <taxon>Ecdysozoa</taxon>
        <taxon>Nematoda</taxon>
        <taxon>Chromadorea</taxon>
        <taxon>Rhabditida</taxon>
        <taxon>Tylenchina</taxon>
        <taxon>Tylenchomorpha</taxon>
        <taxon>Tylenchoidea</taxon>
        <taxon>Heteroderidae</taxon>
        <taxon>Heteroderinae</taxon>
        <taxon>Heterodera</taxon>
    </lineage>
</organism>
<feature type="transmembrane region" description="Helical" evidence="6">
    <location>
        <begin position="309"/>
        <end position="332"/>
    </location>
</feature>
<dbReference type="GO" id="GO:0016020">
    <property type="term" value="C:membrane"/>
    <property type="evidence" value="ECO:0007669"/>
    <property type="project" value="UniProtKB-SubCell"/>
</dbReference>
<dbReference type="CDD" id="cd19941">
    <property type="entry name" value="TIL"/>
    <property type="match status" value="1"/>
</dbReference>
<dbReference type="Gene3D" id="1.20.1250.20">
    <property type="entry name" value="MFS general substrate transporter like domains"/>
    <property type="match status" value="1"/>
</dbReference>
<sequence length="591" mass="66202">MEKSRLLYVVLFHTIFASFGEIEANLLNYLTVPVRQFFADSLLLRYGIAPYSSQFEFVYSMVASIFFIGAIFGGAIMGPCMEHFGRRATAVYLRSFLGALSAICMLLSKWLTIIELFAIGHFIAGVIAAWKIAMFIYLAECAPDHSRGWSTSLIGSGSTLALLLMASLCLPSVFGNDQLWWLLPVFALFLSIFHLCFAAHFPESPKHLFCGDRRNKTAENCHERAKLSIKFYHGSAADVFKVMNQFEQEQQLLTSREHFRWSDFWKIPELKHSLCITLLTSWVFAFSLTNLKSQYLESMLMRYGLTQTGAMISTMAMIAVTAPCCFLSPVLIERWGRRPLFLLVTSFSVAELALITGAQFASDQTSSGGNDATAALALIGFTLGQSSANLGILHMTPILIGELIPHAARSATIQVNLLFASPLFIFIVIAYPPLIGTWGALFFMPMALISAVLLFLLYRWMPETKGLSVNLLFASPLFIFIVIAYPPLIGTWGALFFMPMALISAVLLFLLYRWMPETKGLSCPENEEPGQLSCNGCEPSCGYQNPKYCTLKFCNCSCDCVKGYLRNKQRKCVPKEQCQHKMNWNWGMMEK</sequence>
<dbReference type="AlphaFoldDB" id="A0ABD2M2D9"/>
<dbReference type="InterPro" id="IPR020846">
    <property type="entry name" value="MFS_dom"/>
</dbReference>
<comment type="caution">
    <text evidence="8">The sequence shown here is derived from an EMBL/GenBank/DDBJ whole genome shotgun (WGS) entry which is preliminary data.</text>
</comment>
<feature type="transmembrane region" description="Helical" evidence="6">
    <location>
        <begin position="270"/>
        <end position="289"/>
    </location>
</feature>
<feature type="transmembrane region" description="Helical" evidence="6">
    <location>
        <begin position="494"/>
        <end position="512"/>
    </location>
</feature>
<evidence type="ECO:0000256" key="4">
    <source>
        <dbReference type="ARBA" id="ARBA00022989"/>
    </source>
</evidence>
<dbReference type="Proteomes" id="UP001620626">
    <property type="component" value="Unassembled WGS sequence"/>
</dbReference>
<evidence type="ECO:0000256" key="1">
    <source>
        <dbReference type="ARBA" id="ARBA00004141"/>
    </source>
</evidence>
<dbReference type="PANTHER" id="PTHR23503">
    <property type="entry name" value="SOLUTE CARRIER FAMILY 2"/>
    <property type="match status" value="1"/>
</dbReference>
<evidence type="ECO:0000256" key="2">
    <source>
        <dbReference type="ARBA" id="ARBA00022692"/>
    </source>
</evidence>
<keyword evidence="3" id="KW-0646">Protease inhibitor</keyword>
<protein>
    <recommendedName>
        <fullName evidence="7">Major facilitator superfamily (MFS) profile domain-containing protein</fullName>
    </recommendedName>
</protein>
<feature type="transmembrane region" description="Helical" evidence="6">
    <location>
        <begin position="151"/>
        <end position="173"/>
    </location>
</feature>
<dbReference type="GO" id="GO:0004867">
    <property type="term" value="F:serine-type endopeptidase inhibitor activity"/>
    <property type="evidence" value="ECO:0007669"/>
    <property type="project" value="UniProtKB-KW"/>
</dbReference>
<keyword evidence="9" id="KW-1185">Reference proteome</keyword>
<feature type="transmembrane region" description="Helical" evidence="6">
    <location>
        <begin position="91"/>
        <end position="111"/>
    </location>
</feature>
<feature type="transmembrane region" description="Helical" evidence="6">
    <location>
        <begin position="339"/>
        <end position="360"/>
    </location>
</feature>
<evidence type="ECO:0000256" key="6">
    <source>
        <dbReference type="SAM" id="Phobius"/>
    </source>
</evidence>
<feature type="transmembrane region" description="Helical" evidence="6">
    <location>
        <begin position="117"/>
        <end position="139"/>
    </location>
</feature>
<dbReference type="InterPro" id="IPR036084">
    <property type="entry name" value="Ser_inhib-like_sf"/>
</dbReference>
<feature type="transmembrane region" description="Helical" evidence="6">
    <location>
        <begin position="372"/>
        <end position="392"/>
    </location>
</feature>
<gene>
    <name evidence="8" type="ORF">niasHT_006193</name>
</gene>
<keyword evidence="5 6" id="KW-0472">Membrane</keyword>
<keyword evidence="3" id="KW-0722">Serine protease inhibitor</keyword>
<dbReference type="SUPFAM" id="SSF57567">
    <property type="entry name" value="Serine protease inhibitors"/>
    <property type="match status" value="1"/>
</dbReference>
<evidence type="ECO:0000256" key="3">
    <source>
        <dbReference type="ARBA" id="ARBA00022900"/>
    </source>
</evidence>
<feature type="transmembrane region" description="Helical" evidence="6">
    <location>
        <begin position="179"/>
        <end position="199"/>
    </location>
</feature>